<accession>A0ABV9ML84</accession>
<keyword evidence="2" id="KW-1185">Reference proteome</keyword>
<evidence type="ECO:0008006" key="3">
    <source>
        <dbReference type="Google" id="ProtNLM"/>
    </source>
</evidence>
<proteinExistence type="predicted"/>
<comment type="caution">
    <text evidence="1">The sequence shown here is derived from an EMBL/GenBank/DDBJ whole genome shotgun (WGS) entry which is preliminary data.</text>
</comment>
<gene>
    <name evidence="1" type="ORF">ACFO7V_07110</name>
</gene>
<name>A0ABV9ML84_9MICC</name>
<sequence>MKKEEDRGDRTNRGISAEASRFEELALWAETAELSPNARITKAKQPGAGMDLLAAALGSEEAVRRAVGKPSMSGTGTSPARSVRLPLDLEKKLIEKATHDHVKPSEIIRRALGEYLLHAS</sequence>
<organism evidence="1 2">
    <name type="scientific">Glutamicibacter bergerei</name>
    <dbReference type="NCBI Taxonomy" id="256702"/>
    <lineage>
        <taxon>Bacteria</taxon>
        <taxon>Bacillati</taxon>
        <taxon>Actinomycetota</taxon>
        <taxon>Actinomycetes</taxon>
        <taxon>Micrococcales</taxon>
        <taxon>Micrococcaceae</taxon>
        <taxon>Glutamicibacter</taxon>
    </lineage>
</organism>
<evidence type="ECO:0000313" key="2">
    <source>
        <dbReference type="Proteomes" id="UP001595884"/>
    </source>
</evidence>
<dbReference type="RefSeq" id="WP_096284349.1">
    <property type="nucleotide sequence ID" value="NZ_BAAAVQ010000017.1"/>
</dbReference>
<dbReference type="Proteomes" id="UP001595884">
    <property type="component" value="Unassembled WGS sequence"/>
</dbReference>
<protein>
    <recommendedName>
        <fullName evidence="3">Ribbon-helix-helix protein CopG domain-containing protein</fullName>
    </recommendedName>
</protein>
<evidence type="ECO:0000313" key="1">
    <source>
        <dbReference type="EMBL" id="MFC4715909.1"/>
    </source>
</evidence>
<dbReference type="EMBL" id="JBHSHE010000029">
    <property type="protein sequence ID" value="MFC4715909.1"/>
    <property type="molecule type" value="Genomic_DNA"/>
</dbReference>
<reference evidence="2" key="1">
    <citation type="journal article" date="2019" name="Int. J. Syst. Evol. Microbiol.">
        <title>The Global Catalogue of Microorganisms (GCM) 10K type strain sequencing project: providing services to taxonomists for standard genome sequencing and annotation.</title>
        <authorList>
            <consortium name="The Broad Institute Genomics Platform"/>
            <consortium name="The Broad Institute Genome Sequencing Center for Infectious Disease"/>
            <person name="Wu L."/>
            <person name="Ma J."/>
        </authorList>
    </citation>
    <scope>NUCLEOTIDE SEQUENCE [LARGE SCALE GENOMIC DNA]</scope>
    <source>
        <strain evidence="2">CGMCC 1.12849</strain>
    </source>
</reference>